<keyword evidence="1" id="KW-0472">Membrane</keyword>
<gene>
    <name evidence="2" type="ORF">I8J31_10070</name>
</gene>
<evidence type="ECO:0000256" key="1">
    <source>
        <dbReference type="SAM" id="Phobius"/>
    </source>
</evidence>
<feature type="transmembrane region" description="Helical" evidence="1">
    <location>
        <begin position="12"/>
        <end position="35"/>
    </location>
</feature>
<dbReference type="PROSITE" id="PS51257">
    <property type="entry name" value="PROKAR_LIPOPROTEIN"/>
    <property type="match status" value="1"/>
</dbReference>
<dbReference type="InterPro" id="IPR021306">
    <property type="entry name" value="DUF2878"/>
</dbReference>
<dbReference type="AlphaFoldDB" id="A0A934JP22"/>
<feature type="transmembrane region" description="Helical" evidence="1">
    <location>
        <begin position="77"/>
        <end position="97"/>
    </location>
</feature>
<evidence type="ECO:0000313" key="2">
    <source>
        <dbReference type="EMBL" id="MBJ7538018.1"/>
    </source>
</evidence>
<dbReference type="Proteomes" id="UP000628710">
    <property type="component" value="Unassembled WGS sequence"/>
</dbReference>
<proteinExistence type="predicted"/>
<reference evidence="2" key="1">
    <citation type="submission" date="2020-12" db="EMBL/GenBank/DDBJ databases">
        <title>Marinomonas arctica sp. nov., a psychrotolerant bacterium isolated from the Arctic.</title>
        <authorList>
            <person name="Zhang Y."/>
        </authorList>
    </citation>
    <scope>NUCLEOTIDE SEQUENCE</scope>
    <source>
        <strain evidence="2">C1424</strain>
    </source>
</reference>
<sequence length="174" mass="19648">MKRLINAVLFQVVWFACLLGGNVWALVATAAYLAIHRHYFMKSPREWRLLAVFVLLGVMVDGALFEFGVFSAEKSMFWVHGLPPIWLLCLWLSVATLFPHSLVFLRSRYWLSAGVGMVGPTLSYYAGAKMTGIMLAEPTWLSLVIVAFLWALILPLGLYLSEKWGLFEMQGTKT</sequence>
<keyword evidence="1" id="KW-0812">Transmembrane</keyword>
<keyword evidence="3" id="KW-1185">Reference proteome</keyword>
<dbReference type="EMBL" id="JAEMNX010000010">
    <property type="protein sequence ID" value="MBJ7538018.1"/>
    <property type="molecule type" value="Genomic_DNA"/>
</dbReference>
<dbReference type="Pfam" id="PF11086">
    <property type="entry name" value="DUF2878"/>
    <property type="match status" value="1"/>
</dbReference>
<organism evidence="2 3">
    <name type="scientific">Marinomonas transparens</name>
    <dbReference type="NCBI Taxonomy" id="2795388"/>
    <lineage>
        <taxon>Bacteria</taxon>
        <taxon>Pseudomonadati</taxon>
        <taxon>Pseudomonadota</taxon>
        <taxon>Gammaproteobacteria</taxon>
        <taxon>Oceanospirillales</taxon>
        <taxon>Oceanospirillaceae</taxon>
        <taxon>Marinomonas</taxon>
    </lineage>
</organism>
<evidence type="ECO:0000313" key="3">
    <source>
        <dbReference type="Proteomes" id="UP000628710"/>
    </source>
</evidence>
<accession>A0A934JP22</accession>
<dbReference type="RefSeq" id="WP_199468377.1">
    <property type="nucleotide sequence ID" value="NZ_JAEMNX010000010.1"/>
</dbReference>
<protein>
    <submittedName>
        <fullName evidence="2">DUF2878 domain-containing protein</fullName>
    </submittedName>
</protein>
<feature type="transmembrane region" description="Helical" evidence="1">
    <location>
        <begin position="139"/>
        <end position="160"/>
    </location>
</feature>
<feature type="transmembrane region" description="Helical" evidence="1">
    <location>
        <begin position="47"/>
        <end position="65"/>
    </location>
</feature>
<name>A0A934JP22_9GAMM</name>
<keyword evidence="1" id="KW-1133">Transmembrane helix</keyword>
<feature type="transmembrane region" description="Helical" evidence="1">
    <location>
        <begin position="109"/>
        <end position="127"/>
    </location>
</feature>
<comment type="caution">
    <text evidence="2">The sequence shown here is derived from an EMBL/GenBank/DDBJ whole genome shotgun (WGS) entry which is preliminary data.</text>
</comment>